<dbReference type="InParanoid" id="A0A024GJ35"/>
<proteinExistence type="inferred from homology"/>
<dbReference type="PANTHER" id="PTHR19265">
    <property type="entry name" value="MEIOSIS-SPECIFIC NUCLEAR STRUCTURAL PROTEIN 1"/>
    <property type="match status" value="1"/>
</dbReference>
<feature type="compositionally biased region" description="Basic and acidic residues" evidence="15">
    <location>
        <begin position="333"/>
        <end position="343"/>
    </location>
</feature>
<evidence type="ECO:0000256" key="15">
    <source>
        <dbReference type="SAM" id="MobiDB-lite"/>
    </source>
</evidence>
<accession>A0A024GJ35</accession>
<feature type="coiled-coil region" evidence="14">
    <location>
        <begin position="72"/>
        <end position="120"/>
    </location>
</feature>
<evidence type="ECO:0000256" key="7">
    <source>
        <dbReference type="ARBA" id="ARBA00023054"/>
    </source>
</evidence>
<dbReference type="Pfam" id="PF13868">
    <property type="entry name" value="TPH"/>
    <property type="match status" value="1"/>
</dbReference>
<keyword evidence="5" id="KW-0963">Cytoplasm</keyword>
<dbReference type="GO" id="GO:0005634">
    <property type="term" value="C:nucleus"/>
    <property type="evidence" value="ECO:0007669"/>
    <property type="project" value="UniProtKB-SubCell"/>
</dbReference>
<organism evidence="17 18">
    <name type="scientific">Albugo candida</name>
    <dbReference type="NCBI Taxonomy" id="65357"/>
    <lineage>
        <taxon>Eukaryota</taxon>
        <taxon>Sar</taxon>
        <taxon>Stramenopiles</taxon>
        <taxon>Oomycota</taxon>
        <taxon>Peronosporomycetes</taxon>
        <taxon>Albuginales</taxon>
        <taxon>Albuginaceae</taxon>
        <taxon>Albugo</taxon>
    </lineage>
</organism>
<dbReference type="Proteomes" id="UP000053237">
    <property type="component" value="Unassembled WGS sequence"/>
</dbReference>
<evidence type="ECO:0000256" key="5">
    <source>
        <dbReference type="ARBA" id="ARBA00022490"/>
    </source>
</evidence>
<keyword evidence="18" id="KW-1185">Reference proteome</keyword>
<feature type="coiled-coil region" evidence="14">
    <location>
        <begin position="418"/>
        <end position="448"/>
    </location>
</feature>
<feature type="region of interest" description="Disordered" evidence="15">
    <location>
        <begin position="333"/>
        <end position="357"/>
    </location>
</feature>
<feature type="region of interest" description="Disordered" evidence="15">
    <location>
        <begin position="464"/>
        <end position="487"/>
    </location>
</feature>
<evidence type="ECO:0000256" key="11">
    <source>
        <dbReference type="ARBA" id="ARBA00023254"/>
    </source>
</evidence>
<evidence type="ECO:0000313" key="17">
    <source>
        <dbReference type="EMBL" id="CCI46780.1"/>
    </source>
</evidence>
<evidence type="ECO:0000259" key="16">
    <source>
        <dbReference type="Pfam" id="PF13868"/>
    </source>
</evidence>
<evidence type="ECO:0000256" key="3">
    <source>
        <dbReference type="ARBA" id="ARBA00009158"/>
    </source>
</evidence>
<evidence type="ECO:0000256" key="2">
    <source>
        <dbReference type="ARBA" id="ARBA00004611"/>
    </source>
</evidence>
<feature type="coiled-coil region" evidence="14">
    <location>
        <begin position="187"/>
        <end position="271"/>
    </location>
</feature>
<protein>
    <recommendedName>
        <fullName evidence="4">Meiosis-specific nuclear structural protein 1</fullName>
    </recommendedName>
</protein>
<keyword evidence="12" id="KW-0966">Cell projection</keyword>
<evidence type="ECO:0000256" key="14">
    <source>
        <dbReference type="SAM" id="Coils"/>
    </source>
</evidence>
<evidence type="ECO:0000256" key="9">
    <source>
        <dbReference type="ARBA" id="ARBA00023212"/>
    </source>
</evidence>
<keyword evidence="6" id="KW-0282">Flagellum</keyword>
<keyword evidence="8" id="KW-0969">Cilium</keyword>
<evidence type="ECO:0000256" key="10">
    <source>
        <dbReference type="ARBA" id="ARBA00023242"/>
    </source>
</evidence>
<dbReference type="AlphaFoldDB" id="A0A024GJ35"/>
<keyword evidence="10" id="KW-0539">Nucleus</keyword>
<dbReference type="EMBL" id="CAIX01000141">
    <property type="protein sequence ID" value="CCI46780.1"/>
    <property type="molecule type" value="Genomic_DNA"/>
</dbReference>
<comment type="function">
    <text evidence="13">Microtubule inner protein (MIP) part of the dynein-decorated doublet microtubules (DMTs) in cilia axoneme, which is required for motile cilia beating. May play a role in the control of meiotic division and germ cell differentiation through regulation of pairing and recombination during meiosis. Required for sperm flagella assembly. May play a role in the assembly and function of the outer dynein arm-docking complex (ODA-DC). ODA-DC mediates outer dynein arms (ODA) binding onto the axonemal doublet microtubules.</text>
</comment>
<dbReference type="STRING" id="65357.A0A024GJ35"/>
<evidence type="ECO:0000313" key="18">
    <source>
        <dbReference type="Proteomes" id="UP000053237"/>
    </source>
</evidence>
<name>A0A024GJ35_9STRA</name>
<dbReference type="PANTHER" id="PTHR19265:SF0">
    <property type="entry name" value="MEIOSIS-SPECIFIC NUCLEAR STRUCTURAL PROTEIN 1"/>
    <property type="match status" value="1"/>
</dbReference>
<dbReference type="OrthoDB" id="197839at2759"/>
<comment type="caution">
    <text evidence="17">The sequence shown here is derived from an EMBL/GenBank/DDBJ whole genome shotgun (WGS) entry which is preliminary data.</text>
</comment>
<dbReference type="InterPro" id="IPR026504">
    <property type="entry name" value="MNS1"/>
</dbReference>
<sequence>MSFLSYPTGVRMTAQNVEKLQARRRRQEQDALSLRKFTNSNQVQVTEHQAEASVAYKRRSNQAAQFTAERILEQTDEQIAEEKARRLRETQQNELVAQTLEADKRAKEQKEREIQRICESSEDLYELQAVLKTAYMNKERATQQLEKETLHTIEKQRQVAMEQQMEYDRQKALIERENEGLLRKVQAQKASQGLQQQMLERRELERESQQVAELERQRVEELMRQIELEDLAEIDKRNHQRIQTRQIIKQTKEERAEVLRSQAEKDRQQEERILEYQQQVAAREAAAKASTEQRKAIQDATFKAIETEIKAKMRQDEEMEQLRDELWEEEMYQKKKEQDEAKQKAKRQAKEVMMTSNAEQLRYKQEIQARQKAEEEAYNESLKQKFKSEARRDMELAIFRRKQKEDFQREIAEQKAYKQRLVLQQVEVERREREAEEKEEAYRRQVIEEAKRRLLEQHAEALEGYLPKHLLHPTSGTLEASRARSQR</sequence>
<feature type="domain" description="Trichohyalin-plectin-homology" evidence="16">
    <location>
        <begin position="117"/>
        <end position="468"/>
    </location>
</feature>
<dbReference type="InterPro" id="IPR043597">
    <property type="entry name" value="TPH_dom"/>
</dbReference>
<evidence type="ECO:0000256" key="4">
    <source>
        <dbReference type="ARBA" id="ARBA00014813"/>
    </source>
</evidence>
<reference evidence="17 18" key="1">
    <citation type="submission" date="2012-05" db="EMBL/GenBank/DDBJ databases">
        <title>Recombination and specialization in a pathogen metapopulation.</title>
        <authorList>
            <person name="Gardiner A."/>
            <person name="Kemen E."/>
            <person name="Schultz-Larsen T."/>
            <person name="MacLean D."/>
            <person name="Van Oosterhout C."/>
            <person name="Jones J.D.G."/>
        </authorList>
    </citation>
    <scope>NUCLEOTIDE SEQUENCE [LARGE SCALE GENOMIC DNA]</scope>
    <source>
        <strain evidence="17 18">Ac Nc2</strain>
    </source>
</reference>
<evidence type="ECO:0000256" key="13">
    <source>
        <dbReference type="ARBA" id="ARBA00046114"/>
    </source>
</evidence>
<evidence type="ECO:0000256" key="1">
    <source>
        <dbReference type="ARBA" id="ARBA00004123"/>
    </source>
</evidence>
<keyword evidence="11" id="KW-0469">Meiosis</keyword>
<comment type="similarity">
    <text evidence="3">Belongs to the MNS1 family.</text>
</comment>
<evidence type="ECO:0000256" key="6">
    <source>
        <dbReference type="ARBA" id="ARBA00022846"/>
    </source>
</evidence>
<keyword evidence="7 14" id="KW-0175">Coiled coil</keyword>
<gene>
    <name evidence="17" type="ORF">BN9_077350</name>
</gene>
<comment type="subcellular location">
    <subcellularLocation>
        <location evidence="2">Cytoplasm</location>
        <location evidence="2">Cytoskeleton</location>
        <location evidence="2">Flagellum axoneme</location>
    </subcellularLocation>
    <subcellularLocation>
        <location evidence="1">Nucleus</location>
    </subcellularLocation>
</comment>
<evidence type="ECO:0000256" key="12">
    <source>
        <dbReference type="ARBA" id="ARBA00023273"/>
    </source>
</evidence>
<evidence type="ECO:0000256" key="8">
    <source>
        <dbReference type="ARBA" id="ARBA00023069"/>
    </source>
</evidence>
<dbReference type="GO" id="GO:0051321">
    <property type="term" value="P:meiotic cell cycle"/>
    <property type="evidence" value="ECO:0007669"/>
    <property type="project" value="UniProtKB-KW"/>
</dbReference>
<keyword evidence="9" id="KW-0206">Cytoskeleton</keyword>